<dbReference type="Pfam" id="PF02237">
    <property type="entry name" value="BPL_C"/>
    <property type="match status" value="1"/>
</dbReference>
<gene>
    <name evidence="10" type="primary">birA</name>
    <name evidence="10" type="ORF">MBUL_00461</name>
</gene>
<dbReference type="InterPro" id="IPR008988">
    <property type="entry name" value="Transcriptional_repressor_C"/>
</dbReference>
<keyword evidence="1 10" id="KW-0436">Ligase</keyword>
<organism evidence="10">
    <name type="scientific">Methylobacterium bullatum</name>
    <dbReference type="NCBI Taxonomy" id="570505"/>
    <lineage>
        <taxon>Bacteria</taxon>
        <taxon>Pseudomonadati</taxon>
        <taxon>Pseudomonadota</taxon>
        <taxon>Alphaproteobacteria</taxon>
        <taxon>Hyphomicrobiales</taxon>
        <taxon>Methylobacteriaceae</taxon>
        <taxon>Methylobacterium</taxon>
    </lineage>
</organism>
<dbReference type="GO" id="GO:0005737">
    <property type="term" value="C:cytoplasm"/>
    <property type="evidence" value="ECO:0007669"/>
    <property type="project" value="TreeGrafter"/>
</dbReference>
<dbReference type="SUPFAM" id="SSF55681">
    <property type="entry name" value="Class II aaRS and biotin synthetases"/>
    <property type="match status" value="2"/>
</dbReference>
<evidence type="ECO:0000256" key="7">
    <source>
        <dbReference type="SAM" id="MobiDB-lite"/>
    </source>
</evidence>
<dbReference type="EMBL" id="LR743504">
    <property type="protein sequence ID" value="CAA2100020.1"/>
    <property type="molecule type" value="Genomic_DNA"/>
</dbReference>
<dbReference type="InterPro" id="IPR003142">
    <property type="entry name" value="BPL_C"/>
</dbReference>
<reference evidence="10" key="1">
    <citation type="submission" date="2019-12" db="EMBL/GenBank/DDBJ databases">
        <authorList>
            <person name="Cremers G."/>
        </authorList>
    </citation>
    <scope>NUCLEOTIDE SEQUENCE</scope>
    <source>
        <strain evidence="10">Mbul1</strain>
    </source>
</reference>
<evidence type="ECO:0000256" key="2">
    <source>
        <dbReference type="ARBA" id="ARBA00022741"/>
    </source>
</evidence>
<keyword evidence="3" id="KW-0067">ATP-binding</keyword>
<dbReference type="GO" id="GO:0005524">
    <property type="term" value="F:ATP binding"/>
    <property type="evidence" value="ECO:0007669"/>
    <property type="project" value="UniProtKB-KW"/>
</dbReference>
<dbReference type="SUPFAM" id="SSF50037">
    <property type="entry name" value="C-terminal domain of transcriptional repressors"/>
    <property type="match status" value="1"/>
</dbReference>
<evidence type="ECO:0000259" key="8">
    <source>
        <dbReference type="Pfam" id="PF02237"/>
    </source>
</evidence>
<proteinExistence type="predicted"/>
<dbReference type="PANTHER" id="PTHR12835">
    <property type="entry name" value="BIOTIN PROTEIN LIGASE"/>
    <property type="match status" value="1"/>
</dbReference>
<sequence>MSGYRLGQAAKAAGHRLHVHESLGSTNTQAMELARQGERGPLWVVALRQEAGRGRRGSTWASLPGNLTASLLWPVSDVDPVQVPSLGFVAGVALIAALKRTIRPSHAEQSIKPPHPDAPERSGGLEGGLQRIARELEPSFEAADAALQDEVRGEKVDGASPFRLKWPNDVLVSGAKLAGLLLEAETHPGGRRSAVIGFGVNVAASPQDLPYPATSLSQSSHDTRAEDLFDYLSDEIVAAARLWSRGGGFSSIRRLWLDDAAGIGAPVSVRIGGEIVQGIFETIDEAGRLVVRSDDGTRRTVTAGEVHLGSAATAA</sequence>
<dbReference type="Gene3D" id="3.30.930.10">
    <property type="entry name" value="Bira Bifunctional Protein, Domain 2"/>
    <property type="match status" value="2"/>
</dbReference>
<accession>A0A679IMY5</accession>
<dbReference type="Pfam" id="PF03099">
    <property type="entry name" value="BPL_LplA_LipB"/>
    <property type="match status" value="1"/>
</dbReference>
<dbReference type="CDD" id="cd16442">
    <property type="entry name" value="BPL"/>
    <property type="match status" value="1"/>
</dbReference>
<comment type="catalytic activity">
    <reaction evidence="6">
        <text>biotin + L-lysyl-[protein] + ATP = N(6)-biotinyl-L-lysyl-[protein] + AMP + diphosphate + H(+)</text>
        <dbReference type="Rhea" id="RHEA:11756"/>
        <dbReference type="Rhea" id="RHEA-COMP:9752"/>
        <dbReference type="Rhea" id="RHEA-COMP:10505"/>
        <dbReference type="ChEBI" id="CHEBI:15378"/>
        <dbReference type="ChEBI" id="CHEBI:29969"/>
        <dbReference type="ChEBI" id="CHEBI:30616"/>
        <dbReference type="ChEBI" id="CHEBI:33019"/>
        <dbReference type="ChEBI" id="CHEBI:57586"/>
        <dbReference type="ChEBI" id="CHEBI:83144"/>
        <dbReference type="ChEBI" id="CHEBI:456215"/>
        <dbReference type="EC" id="6.3.4.15"/>
    </reaction>
</comment>
<dbReference type="EC" id="6.3.4.15" evidence="5"/>
<evidence type="ECO:0000256" key="6">
    <source>
        <dbReference type="ARBA" id="ARBA00047846"/>
    </source>
</evidence>
<name>A0A679IMY5_9HYPH</name>
<protein>
    <recommendedName>
        <fullName evidence="5">biotin--[biotin carboxyl-carrier protein] ligase</fullName>
        <ecNumber evidence="5">6.3.4.15</ecNumber>
    </recommendedName>
</protein>
<evidence type="ECO:0000256" key="4">
    <source>
        <dbReference type="ARBA" id="ARBA00023267"/>
    </source>
</evidence>
<dbReference type="InterPro" id="IPR004408">
    <property type="entry name" value="Biotin_CoA_COase_ligase"/>
</dbReference>
<feature type="domain" description="BPL/LPL catalytic" evidence="9">
    <location>
        <begin position="24"/>
        <end position="186"/>
    </location>
</feature>
<dbReference type="InterPro" id="IPR045864">
    <property type="entry name" value="aa-tRNA-synth_II/BPL/LPL"/>
</dbReference>
<dbReference type="AlphaFoldDB" id="A0A679IMY5"/>
<dbReference type="GO" id="GO:0004077">
    <property type="term" value="F:biotin--[biotin carboxyl-carrier protein] ligase activity"/>
    <property type="evidence" value="ECO:0007669"/>
    <property type="project" value="UniProtKB-EC"/>
</dbReference>
<dbReference type="Gene3D" id="2.30.30.100">
    <property type="match status" value="1"/>
</dbReference>
<evidence type="ECO:0000256" key="5">
    <source>
        <dbReference type="ARBA" id="ARBA00024227"/>
    </source>
</evidence>
<evidence type="ECO:0000313" key="10">
    <source>
        <dbReference type="EMBL" id="CAA2100020.1"/>
    </source>
</evidence>
<dbReference type="InterPro" id="IPR004143">
    <property type="entry name" value="BPL_LPL_catalytic"/>
</dbReference>
<evidence type="ECO:0000256" key="1">
    <source>
        <dbReference type="ARBA" id="ARBA00022598"/>
    </source>
</evidence>
<feature type="region of interest" description="Disordered" evidence="7">
    <location>
        <begin position="105"/>
        <end position="125"/>
    </location>
</feature>
<feature type="domain" description="Biotin protein ligase C-terminal" evidence="8">
    <location>
        <begin position="263"/>
        <end position="308"/>
    </location>
</feature>
<evidence type="ECO:0000256" key="3">
    <source>
        <dbReference type="ARBA" id="ARBA00022840"/>
    </source>
</evidence>
<keyword evidence="2" id="KW-0547">Nucleotide-binding</keyword>
<keyword evidence="4" id="KW-0092">Biotin</keyword>
<evidence type="ECO:0000259" key="9">
    <source>
        <dbReference type="Pfam" id="PF03099"/>
    </source>
</evidence>
<dbReference type="PANTHER" id="PTHR12835:SF5">
    <property type="entry name" value="BIOTIN--PROTEIN LIGASE"/>
    <property type="match status" value="1"/>
</dbReference>